<protein>
    <submittedName>
        <fullName evidence="1">Uncharacterized protein</fullName>
    </submittedName>
</protein>
<reference evidence="1" key="2">
    <citation type="journal article" date="2023" name="IMA Fungus">
        <title>Comparative genomic study of the Penicillium genus elucidates a diverse pangenome and 15 lateral gene transfer events.</title>
        <authorList>
            <person name="Petersen C."/>
            <person name="Sorensen T."/>
            <person name="Nielsen M.R."/>
            <person name="Sondergaard T.E."/>
            <person name="Sorensen J.L."/>
            <person name="Fitzpatrick D.A."/>
            <person name="Frisvad J.C."/>
            <person name="Nielsen K.L."/>
        </authorList>
    </citation>
    <scope>NUCLEOTIDE SEQUENCE</scope>
    <source>
        <strain evidence="1">IBT 35673</strain>
    </source>
</reference>
<comment type="caution">
    <text evidence="1">The sequence shown here is derived from an EMBL/GenBank/DDBJ whole genome shotgun (WGS) entry which is preliminary data.</text>
</comment>
<dbReference type="AlphaFoldDB" id="A0A9W9UFF5"/>
<reference evidence="1" key="1">
    <citation type="submission" date="2022-12" db="EMBL/GenBank/DDBJ databases">
        <authorList>
            <person name="Petersen C."/>
        </authorList>
    </citation>
    <scope>NUCLEOTIDE SEQUENCE</scope>
    <source>
        <strain evidence="1">IBT 35673</strain>
    </source>
</reference>
<organism evidence="1 2">
    <name type="scientific">Penicillium brevicompactum</name>
    <dbReference type="NCBI Taxonomy" id="5074"/>
    <lineage>
        <taxon>Eukaryota</taxon>
        <taxon>Fungi</taxon>
        <taxon>Dikarya</taxon>
        <taxon>Ascomycota</taxon>
        <taxon>Pezizomycotina</taxon>
        <taxon>Eurotiomycetes</taxon>
        <taxon>Eurotiomycetidae</taxon>
        <taxon>Eurotiales</taxon>
        <taxon>Aspergillaceae</taxon>
        <taxon>Penicillium</taxon>
    </lineage>
</organism>
<sequence length="128" mass="14133">MDVGDEYKWRIQVSPQSSVISAGGTLYKPGFHVAAQVGLQPWLKHWIWVPHPKRSIEIPGEHSSRKFPLSDHNGPDSVSPVGMRVSASYLAASALVAWGSLWAPHSKVRSNEQSQDTGCCRWLPSCEV</sequence>
<name>A0A9W9UFF5_PENBR</name>
<evidence type="ECO:0000313" key="2">
    <source>
        <dbReference type="Proteomes" id="UP001147695"/>
    </source>
</evidence>
<dbReference type="EMBL" id="JAPZBQ010000004">
    <property type="protein sequence ID" value="KAJ5334708.1"/>
    <property type="molecule type" value="Genomic_DNA"/>
</dbReference>
<accession>A0A9W9UFF5</accession>
<proteinExistence type="predicted"/>
<gene>
    <name evidence="1" type="ORF">N7452_007111</name>
</gene>
<evidence type="ECO:0000313" key="1">
    <source>
        <dbReference type="EMBL" id="KAJ5334708.1"/>
    </source>
</evidence>
<dbReference type="Proteomes" id="UP001147695">
    <property type="component" value="Unassembled WGS sequence"/>
</dbReference>